<evidence type="ECO:0000313" key="2">
    <source>
        <dbReference type="EMBL" id="KRF79401.1"/>
    </source>
</evidence>
<dbReference type="InParanoid" id="A0A0Q9W2Q8"/>
<evidence type="ECO:0000256" key="1">
    <source>
        <dbReference type="SAM" id="Phobius"/>
    </source>
</evidence>
<sequence>MRLLKCCCCISLQFGTMIIGCIFGIKDFSLGCLGIYFVTRKELPVWVITFFDKMNARQCVFCFAIVFYLMSFSDLLLISGAMAKNPAYMGPWLIVNFIVLICTIATALLSAIAIIRIVLIVYAMLVVNSYYDELTA</sequence>
<name>A0A0Q9W2Q8_DROVI</name>
<dbReference type="EMBL" id="CH940648">
    <property type="protein sequence ID" value="KRF79401.1"/>
    <property type="molecule type" value="Genomic_DNA"/>
</dbReference>
<dbReference type="Proteomes" id="UP000008792">
    <property type="component" value="Unassembled WGS sequence"/>
</dbReference>
<keyword evidence="3" id="KW-1185">Reference proteome</keyword>
<keyword evidence="1" id="KW-0812">Transmembrane</keyword>
<reference evidence="2 3" key="1">
    <citation type="journal article" date="2007" name="Nature">
        <title>Evolution of genes and genomes on the Drosophila phylogeny.</title>
        <authorList>
            <consortium name="Drosophila 12 Genomes Consortium"/>
            <person name="Clark A.G."/>
            <person name="Eisen M.B."/>
            <person name="Smith D.R."/>
            <person name="Bergman C.M."/>
            <person name="Oliver B."/>
            <person name="Markow T.A."/>
            <person name="Kaufman T.C."/>
            <person name="Kellis M."/>
            <person name="Gelbart W."/>
            <person name="Iyer V.N."/>
            <person name="Pollard D.A."/>
            <person name="Sackton T.B."/>
            <person name="Larracuente A.M."/>
            <person name="Singh N.D."/>
            <person name="Abad J.P."/>
            <person name="Abt D.N."/>
            <person name="Adryan B."/>
            <person name="Aguade M."/>
            <person name="Akashi H."/>
            <person name="Anderson W.W."/>
            <person name="Aquadro C.F."/>
            <person name="Ardell D.H."/>
            <person name="Arguello R."/>
            <person name="Artieri C.G."/>
            <person name="Barbash D.A."/>
            <person name="Barker D."/>
            <person name="Barsanti P."/>
            <person name="Batterham P."/>
            <person name="Batzoglou S."/>
            <person name="Begun D."/>
            <person name="Bhutkar A."/>
            <person name="Blanco E."/>
            <person name="Bosak S.A."/>
            <person name="Bradley R.K."/>
            <person name="Brand A.D."/>
            <person name="Brent M.R."/>
            <person name="Brooks A.N."/>
            <person name="Brown R.H."/>
            <person name="Butlin R.K."/>
            <person name="Caggese C."/>
            <person name="Calvi B.R."/>
            <person name="Bernardo de Carvalho A."/>
            <person name="Caspi A."/>
            <person name="Castrezana S."/>
            <person name="Celniker S.E."/>
            <person name="Chang J.L."/>
            <person name="Chapple C."/>
            <person name="Chatterji S."/>
            <person name="Chinwalla A."/>
            <person name="Civetta A."/>
            <person name="Clifton S.W."/>
            <person name="Comeron J.M."/>
            <person name="Costello J.C."/>
            <person name="Coyne J.A."/>
            <person name="Daub J."/>
            <person name="David R.G."/>
            <person name="Delcher A.L."/>
            <person name="Delehaunty K."/>
            <person name="Do C.B."/>
            <person name="Ebling H."/>
            <person name="Edwards K."/>
            <person name="Eickbush T."/>
            <person name="Evans J.D."/>
            <person name="Filipski A."/>
            <person name="Findeiss S."/>
            <person name="Freyhult E."/>
            <person name="Fulton L."/>
            <person name="Fulton R."/>
            <person name="Garcia A.C."/>
            <person name="Gardiner A."/>
            <person name="Garfield D.A."/>
            <person name="Garvin B.E."/>
            <person name="Gibson G."/>
            <person name="Gilbert D."/>
            <person name="Gnerre S."/>
            <person name="Godfrey J."/>
            <person name="Good R."/>
            <person name="Gotea V."/>
            <person name="Gravely B."/>
            <person name="Greenberg A.J."/>
            <person name="Griffiths-Jones S."/>
            <person name="Gross S."/>
            <person name="Guigo R."/>
            <person name="Gustafson E.A."/>
            <person name="Haerty W."/>
            <person name="Hahn M.W."/>
            <person name="Halligan D.L."/>
            <person name="Halpern A.L."/>
            <person name="Halter G.M."/>
            <person name="Han M.V."/>
            <person name="Heger A."/>
            <person name="Hillier L."/>
            <person name="Hinrichs A.S."/>
            <person name="Holmes I."/>
            <person name="Hoskins R.A."/>
            <person name="Hubisz M.J."/>
            <person name="Hultmark D."/>
            <person name="Huntley M.A."/>
            <person name="Jaffe D.B."/>
            <person name="Jagadeeshan S."/>
            <person name="Jeck W.R."/>
            <person name="Johnson J."/>
            <person name="Jones C.D."/>
            <person name="Jordan W.C."/>
            <person name="Karpen G.H."/>
            <person name="Kataoka E."/>
            <person name="Keightley P.D."/>
            <person name="Kheradpour P."/>
            <person name="Kirkness E.F."/>
            <person name="Koerich L.B."/>
            <person name="Kristiansen K."/>
            <person name="Kudrna D."/>
            <person name="Kulathinal R.J."/>
            <person name="Kumar S."/>
            <person name="Kwok R."/>
            <person name="Lander E."/>
            <person name="Langley C.H."/>
            <person name="Lapoint R."/>
            <person name="Lazzaro B.P."/>
            <person name="Lee S.J."/>
            <person name="Levesque L."/>
            <person name="Li R."/>
            <person name="Lin C.F."/>
            <person name="Lin M.F."/>
            <person name="Lindblad-Toh K."/>
            <person name="Llopart A."/>
            <person name="Long M."/>
            <person name="Low L."/>
            <person name="Lozovsky E."/>
            <person name="Lu J."/>
            <person name="Luo M."/>
            <person name="Machado C.A."/>
            <person name="Makalowski W."/>
            <person name="Marzo M."/>
            <person name="Matsuda M."/>
            <person name="Matzkin L."/>
            <person name="McAllister B."/>
            <person name="McBride C.S."/>
            <person name="McKernan B."/>
            <person name="McKernan K."/>
            <person name="Mendez-Lago M."/>
            <person name="Minx P."/>
            <person name="Mollenhauer M.U."/>
            <person name="Montooth K."/>
            <person name="Mount S.M."/>
            <person name="Mu X."/>
            <person name="Myers E."/>
            <person name="Negre B."/>
            <person name="Newfeld S."/>
            <person name="Nielsen R."/>
            <person name="Noor M.A."/>
            <person name="O'Grady P."/>
            <person name="Pachter L."/>
            <person name="Papaceit M."/>
            <person name="Parisi M.J."/>
            <person name="Parisi M."/>
            <person name="Parts L."/>
            <person name="Pedersen J.S."/>
            <person name="Pesole G."/>
            <person name="Phillippy A.M."/>
            <person name="Ponting C.P."/>
            <person name="Pop M."/>
            <person name="Porcelli D."/>
            <person name="Powell J.R."/>
            <person name="Prohaska S."/>
            <person name="Pruitt K."/>
            <person name="Puig M."/>
            <person name="Quesneville H."/>
            <person name="Ram K.R."/>
            <person name="Rand D."/>
            <person name="Rasmussen M.D."/>
            <person name="Reed L.K."/>
            <person name="Reenan R."/>
            <person name="Reily A."/>
            <person name="Remington K.A."/>
            <person name="Rieger T.T."/>
            <person name="Ritchie M.G."/>
            <person name="Robin C."/>
            <person name="Rogers Y.H."/>
            <person name="Rohde C."/>
            <person name="Rozas J."/>
            <person name="Rubenfield M.J."/>
            <person name="Ruiz A."/>
            <person name="Russo S."/>
            <person name="Salzberg S.L."/>
            <person name="Sanchez-Gracia A."/>
            <person name="Saranga D.J."/>
            <person name="Sato H."/>
            <person name="Schaeffer S.W."/>
            <person name="Schatz M.C."/>
            <person name="Schlenke T."/>
            <person name="Schwartz R."/>
            <person name="Segarra C."/>
            <person name="Singh R.S."/>
            <person name="Sirot L."/>
            <person name="Sirota M."/>
            <person name="Sisneros N.B."/>
            <person name="Smith C.D."/>
            <person name="Smith T.F."/>
            <person name="Spieth J."/>
            <person name="Stage D.E."/>
            <person name="Stark A."/>
            <person name="Stephan W."/>
            <person name="Strausberg R.L."/>
            <person name="Strempel S."/>
            <person name="Sturgill D."/>
            <person name="Sutton G."/>
            <person name="Sutton G.G."/>
            <person name="Tao W."/>
            <person name="Teichmann S."/>
            <person name="Tobari Y.N."/>
            <person name="Tomimura Y."/>
            <person name="Tsolas J.M."/>
            <person name="Valente V.L."/>
            <person name="Venter E."/>
            <person name="Venter J.C."/>
            <person name="Vicario S."/>
            <person name="Vieira F.G."/>
            <person name="Vilella A.J."/>
            <person name="Villasante A."/>
            <person name="Walenz B."/>
            <person name="Wang J."/>
            <person name="Wasserman M."/>
            <person name="Watts T."/>
            <person name="Wilson D."/>
            <person name="Wilson R.K."/>
            <person name="Wing R.A."/>
            <person name="Wolfner M.F."/>
            <person name="Wong A."/>
            <person name="Wong G.K."/>
            <person name="Wu C.I."/>
            <person name="Wu G."/>
            <person name="Yamamoto D."/>
            <person name="Yang H.P."/>
            <person name="Yang S.P."/>
            <person name="Yorke J.A."/>
            <person name="Yoshida K."/>
            <person name="Zdobnov E."/>
            <person name="Zhang P."/>
            <person name="Zhang Y."/>
            <person name="Zimin A.V."/>
            <person name="Baldwin J."/>
            <person name="Abdouelleil A."/>
            <person name="Abdulkadir J."/>
            <person name="Abebe A."/>
            <person name="Abera B."/>
            <person name="Abreu J."/>
            <person name="Acer S.C."/>
            <person name="Aftuck L."/>
            <person name="Alexander A."/>
            <person name="An P."/>
            <person name="Anderson E."/>
            <person name="Anderson S."/>
            <person name="Arachi H."/>
            <person name="Azer M."/>
            <person name="Bachantsang P."/>
            <person name="Barry A."/>
            <person name="Bayul T."/>
            <person name="Berlin A."/>
            <person name="Bessette D."/>
            <person name="Bloom T."/>
            <person name="Blye J."/>
            <person name="Boguslavskiy L."/>
            <person name="Bonnet C."/>
            <person name="Boukhgalter B."/>
            <person name="Bourzgui I."/>
            <person name="Brown A."/>
            <person name="Cahill P."/>
            <person name="Channer S."/>
            <person name="Cheshatsang Y."/>
            <person name="Chuda L."/>
            <person name="Citroen M."/>
            <person name="Collymore A."/>
            <person name="Cooke P."/>
            <person name="Costello M."/>
            <person name="D'Aco K."/>
            <person name="Daza R."/>
            <person name="De Haan G."/>
            <person name="DeGray S."/>
            <person name="DeMaso C."/>
            <person name="Dhargay N."/>
            <person name="Dooley K."/>
            <person name="Dooley E."/>
            <person name="Doricent M."/>
            <person name="Dorje P."/>
            <person name="Dorjee K."/>
            <person name="Dupes A."/>
            <person name="Elong R."/>
            <person name="Falk J."/>
            <person name="Farina A."/>
            <person name="Faro S."/>
            <person name="Ferguson D."/>
            <person name="Fisher S."/>
            <person name="Foley C.D."/>
            <person name="Franke A."/>
            <person name="Friedrich D."/>
            <person name="Gadbois L."/>
            <person name="Gearin G."/>
            <person name="Gearin C.R."/>
            <person name="Giannoukos G."/>
            <person name="Goode T."/>
            <person name="Graham J."/>
            <person name="Grandbois E."/>
            <person name="Grewal S."/>
            <person name="Gyaltsen K."/>
            <person name="Hafez N."/>
            <person name="Hagos B."/>
            <person name="Hall J."/>
            <person name="Henson C."/>
            <person name="Hollinger A."/>
            <person name="Honan T."/>
            <person name="Huard M.D."/>
            <person name="Hughes L."/>
            <person name="Hurhula B."/>
            <person name="Husby M.E."/>
            <person name="Kamat A."/>
            <person name="Kanga B."/>
            <person name="Kashin S."/>
            <person name="Khazanovich D."/>
            <person name="Kisner P."/>
            <person name="Lance K."/>
            <person name="Lara M."/>
            <person name="Lee W."/>
            <person name="Lennon N."/>
            <person name="Letendre F."/>
            <person name="LeVine R."/>
            <person name="Lipovsky A."/>
            <person name="Liu X."/>
            <person name="Liu J."/>
            <person name="Liu S."/>
            <person name="Lokyitsang T."/>
            <person name="Lokyitsang Y."/>
            <person name="Lubonja R."/>
            <person name="Lui A."/>
            <person name="MacDonald P."/>
            <person name="Magnisalis V."/>
            <person name="Maru K."/>
            <person name="Matthews C."/>
            <person name="McCusker W."/>
            <person name="McDonough S."/>
            <person name="Mehta T."/>
            <person name="Meldrim J."/>
            <person name="Meneus L."/>
            <person name="Mihai O."/>
            <person name="Mihalev A."/>
            <person name="Mihova T."/>
            <person name="Mittelman R."/>
            <person name="Mlenga V."/>
            <person name="Montmayeur A."/>
            <person name="Mulrain L."/>
            <person name="Navidi A."/>
            <person name="Naylor J."/>
            <person name="Negash T."/>
            <person name="Nguyen T."/>
            <person name="Nguyen N."/>
            <person name="Nicol R."/>
            <person name="Norbu C."/>
            <person name="Norbu N."/>
            <person name="Novod N."/>
            <person name="O'Neill B."/>
            <person name="Osman S."/>
            <person name="Markiewicz E."/>
            <person name="Oyono O.L."/>
            <person name="Patti C."/>
            <person name="Phunkhang P."/>
            <person name="Pierre F."/>
            <person name="Priest M."/>
            <person name="Raghuraman S."/>
            <person name="Rege F."/>
            <person name="Reyes R."/>
            <person name="Rise C."/>
            <person name="Rogov P."/>
            <person name="Ross K."/>
            <person name="Ryan E."/>
            <person name="Settipalli S."/>
            <person name="Shea T."/>
            <person name="Sherpa N."/>
            <person name="Shi L."/>
            <person name="Shih D."/>
            <person name="Sparrow T."/>
            <person name="Spaulding J."/>
            <person name="Stalker J."/>
            <person name="Stange-Thomann N."/>
            <person name="Stavropoulos S."/>
            <person name="Stone C."/>
            <person name="Strader C."/>
            <person name="Tesfaye S."/>
            <person name="Thomson T."/>
            <person name="Thoulutsang Y."/>
            <person name="Thoulutsang D."/>
            <person name="Topham K."/>
            <person name="Topping I."/>
            <person name="Tsamla T."/>
            <person name="Vassiliev H."/>
            <person name="Vo A."/>
            <person name="Wangchuk T."/>
            <person name="Wangdi T."/>
            <person name="Weiand M."/>
            <person name="Wilkinson J."/>
            <person name="Wilson A."/>
            <person name="Yadav S."/>
            <person name="Young G."/>
            <person name="Yu Q."/>
            <person name="Zembek L."/>
            <person name="Zhong D."/>
            <person name="Zimmer A."/>
            <person name="Zwirko Z."/>
            <person name="Jaffe D.B."/>
            <person name="Alvarez P."/>
            <person name="Brockman W."/>
            <person name="Butler J."/>
            <person name="Chin C."/>
            <person name="Gnerre S."/>
            <person name="Grabherr M."/>
            <person name="Kleber M."/>
            <person name="Mauceli E."/>
            <person name="MacCallum I."/>
        </authorList>
    </citation>
    <scope>NUCLEOTIDE SEQUENCE [LARGE SCALE GENOMIC DNA]</scope>
    <source>
        <strain evidence="3">Tucson 15010-1051.87</strain>
    </source>
</reference>
<keyword evidence="1" id="KW-0472">Membrane</keyword>
<feature type="transmembrane region" description="Helical" evidence="1">
    <location>
        <begin position="12"/>
        <end position="38"/>
    </location>
</feature>
<evidence type="ECO:0000313" key="3">
    <source>
        <dbReference type="Proteomes" id="UP000008792"/>
    </source>
</evidence>
<gene>
    <name evidence="2" type="primary">Dvir\GJ26462</name>
    <name evidence="2" type="ORF">Dvir_GJ26462</name>
</gene>
<dbReference type="OrthoDB" id="7862095at2759"/>
<accession>A0A0Q9W2Q8</accession>
<dbReference type="PROSITE" id="PS51257">
    <property type="entry name" value="PROKAR_LIPOPROTEIN"/>
    <property type="match status" value="1"/>
</dbReference>
<feature type="transmembrane region" description="Helical" evidence="1">
    <location>
        <begin position="59"/>
        <end position="82"/>
    </location>
</feature>
<keyword evidence="1" id="KW-1133">Transmembrane helix</keyword>
<dbReference type="AlphaFoldDB" id="A0A0Q9W2Q8"/>
<protein>
    <submittedName>
        <fullName evidence="2">Uncharacterized protein, isoform B</fullName>
    </submittedName>
</protein>
<proteinExistence type="predicted"/>
<organism evidence="2 3">
    <name type="scientific">Drosophila virilis</name>
    <name type="common">Fruit fly</name>
    <dbReference type="NCBI Taxonomy" id="7244"/>
    <lineage>
        <taxon>Eukaryota</taxon>
        <taxon>Metazoa</taxon>
        <taxon>Ecdysozoa</taxon>
        <taxon>Arthropoda</taxon>
        <taxon>Hexapoda</taxon>
        <taxon>Insecta</taxon>
        <taxon>Pterygota</taxon>
        <taxon>Neoptera</taxon>
        <taxon>Endopterygota</taxon>
        <taxon>Diptera</taxon>
        <taxon>Brachycera</taxon>
        <taxon>Muscomorpha</taxon>
        <taxon>Ephydroidea</taxon>
        <taxon>Drosophilidae</taxon>
        <taxon>Drosophila</taxon>
    </lineage>
</organism>
<feature type="transmembrane region" description="Helical" evidence="1">
    <location>
        <begin position="94"/>
        <end position="127"/>
    </location>
</feature>